<dbReference type="FunCoup" id="E3N273">
    <property type="interactions" value="1608"/>
</dbReference>
<evidence type="ECO:0000313" key="1">
    <source>
        <dbReference type="EMBL" id="EFO83943.1"/>
    </source>
</evidence>
<evidence type="ECO:0000313" key="2">
    <source>
        <dbReference type="Proteomes" id="UP000008281"/>
    </source>
</evidence>
<name>E3N273_CAERE</name>
<evidence type="ECO:0008006" key="3">
    <source>
        <dbReference type="Google" id="ProtNLM"/>
    </source>
</evidence>
<gene>
    <name evidence="1" type="ORF">CRE_17467</name>
</gene>
<dbReference type="eggNOG" id="ENOG502TJX4">
    <property type="taxonomic scope" value="Eukaryota"/>
</dbReference>
<accession>E3N273</accession>
<dbReference type="HOGENOM" id="CLU_070168_0_0_1"/>
<dbReference type="Proteomes" id="UP000008281">
    <property type="component" value="Unassembled WGS sequence"/>
</dbReference>
<protein>
    <recommendedName>
        <fullName evidence="3">DUF38 domain-containing protein</fullName>
    </recommendedName>
</protein>
<sequence length="301" mass="34718">MEKQEVLRSKPLSYEASKAVLKSLGLETREAINRRIPALRTINSRLPYVLENVVIGDNYFGTDGRQWIMRPVWVQSSENPLRQVVDPEKSEVTIRQYKSHKIAQYHVNKSPVKIYEQLFDEYIRNGTIVRGSLYKKKRESGEDLKIKVTNLELDKQAAVDYDHLIRFIDLDVLENVMFLALENSVALLDKPEDWITTGREIGTRFTWKTFPSVNALPILEDLKTHFGGVEAGSHLDYYFSNKTIHGNGITLKMEKDRELVMYCYQDKTQSEYHNFPWLFEMEAVASTPATGTVPTTNVLSH</sequence>
<dbReference type="InterPro" id="IPR021942">
    <property type="entry name" value="DUF3557"/>
</dbReference>
<organism evidence="2">
    <name type="scientific">Caenorhabditis remanei</name>
    <name type="common">Caenorhabditis vulgaris</name>
    <dbReference type="NCBI Taxonomy" id="31234"/>
    <lineage>
        <taxon>Eukaryota</taxon>
        <taxon>Metazoa</taxon>
        <taxon>Ecdysozoa</taxon>
        <taxon>Nematoda</taxon>
        <taxon>Chromadorea</taxon>
        <taxon>Rhabditida</taxon>
        <taxon>Rhabditina</taxon>
        <taxon>Rhabditomorpha</taxon>
        <taxon>Rhabditoidea</taxon>
        <taxon>Rhabditidae</taxon>
        <taxon>Peloderinae</taxon>
        <taxon>Caenorhabditis</taxon>
    </lineage>
</organism>
<dbReference type="PANTHER" id="PTHR31379">
    <property type="entry name" value="F-BOX C PROTEIN-RELATED-RELATED"/>
    <property type="match status" value="1"/>
</dbReference>
<keyword evidence="2" id="KW-1185">Reference proteome</keyword>
<dbReference type="EMBL" id="DS268511">
    <property type="protein sequence ID" value="EFO83943.1"/>
    <property type="molecule type" value="Genomic_DNA"/>
</dbReference>
<reference evidence="1" key="1">
    <citation type="submission" date="2007-07" db="EMBL/GenBank/DDBJ databases">
        <title>PCAP assembly of the Caenorhabditis remanei genome.</title>
        <authorList>
            <consortium name="The Caenorhabditis remanei Sequencing Consortium"/>
            <person name="Wilson R.K."/>
        </authorList>
    </citation>
    <scope>NUCLEOTIDE SEQUENCE [LARGE SCALE GENOMIC DNA]</scope>
    <source>
        <strain evidence="1">PB4641</strain>
    </source>
</reference>
<dbReference type="AlphaFoldDB" id="E3N273"/>
<dbReference type="InParanoid" id="E3N273"/>
<proteinExistence type="predicted"/>